<proteinExistence type="predicted"/>
<dbReference type="EMBL" id="BAAAND010000001">
    <property type="protein sequence ID" value="GAA1571666.1"/>
    <property type="molecule type" value="Genomic_DNA"/>
</dbReference>
<name>A0ABP4P116_9ACTN</name>
<evidence type="ECO:0000313" key="4">
    <source>
        <dbReference type="Proteomes" id="UP001500190"/>
    </source>
</evidence>
<accession>A0ABP4P116</accession>
<evidence type="ECO:0000313" key="3">
    <source>
        <dbReference type="EMBL" id="GAA1571666.1"/>
    </source>
</evidence>
<evidence type="ECO:0000256" key="1">
    <source>
        <dbReference type="ARBA" id="ARBA00022679"/>
    </source>
</evidence>
<evidence type="ECO:0000259" key="2">
    <source>
        <dbReference type="Pfam" id="PF13427"/>
    </source>
</evidence>
<protein>
    <recommendedName>
        <fullName evidence="2">Adenylyltransferase AadA C-terminal domain-containing protein</fullName>
    </recommendedName>
</protein>
<gene>
    <name evidence="3" type="ORF">GCM10009742_12990</name>
</gene>
<keyword evidence="4" id="KW-1185">Reference proteome</keyword>
<organism evidence="3 4">
    <name type="scientific">Kribbella karoonensis</name>
    <dbReference type="NCBI Taxonomy" id="324851"/>
    <lineage>
        <taxon>Bacteria</taxon>
        <taxon>Bacillati</taxon>
        <taxon>Actinomycetota</taxon>
        <taxon>Actinomycetes</taxon>
        <taxon>Propionibacteriales</taxon>
        <taxon>Kribbellaceae</taxon>
        <taxon>Kribbella</taxon>
    </lineage>
</organism>
<comment type="caution">
    <text evidence="3">The sequence shown here is derived from an EMBL/GenBank/DDBJ whole genome shotgun (WGS) entry which is preliminary data.</text>
</comment>
<dbReference type="Pfam" id="PF13427">
    <property type="entry name" value="AadA_C"/>
    <property type="match status" value="1"/>
</dbReference>
<sequence>MATANGRVVALPAPVREVCDQFLSLVRRELPEGFLTGLYLRGGLAFGEWEPKESDVDFLATVAWRPNVVEVETLRRLHAELAELSSIRFDGPYVLAEDLERDPRTVPAVPEMIFTGELVVHSSPPWMVAWHELARAGITVRGPELPTLNVWTDEQALREYTVGNLDTYWRRNAEGLARATVADLPGDDRDRDALLSHCILASTRLHHLLATGELTAKSRAGRWALTSYDARWHRVLHEGLRLRGGGGVSAYDNLAELLADVRDFLAHVVETTTGKPVAERSS</sequence>
<dbReference type="InterPro" id="IPR025184">
    <property type="entry name" value="AadA_C"/>
</dbReference>
<reference evidence="4" key="1">
    <citation type="journal article" date="2019" name="Int. J. Syst. Evol. Microbiol.">
        <title>The Global Catalogue of Microorganisms (GCM) 10K type strain sequencing project: providing services to taxonomists for standard genome sequencing and annotation.</title>
        <authorList>
            <consortium name="The Broad Institute Genomics Platform"/>
            <consortium name="The Broad Institute Genome Sequencing Center for Infectious Disease"/>
            <person name="Wu L."/>
            <person name="Ma J."/>
        </authorList>
    </citation>
    <scope>NUCLEOTIDE SEQUENCE [LARGE SCALE GENOMIC DNA]</scope>
    <source>
        <strain evidence="4">JCM 14304</strain>
    </source>
</reference>
<feature type="domain" description="Adenylyltransferase AadA C-terminal" evidence="2">
    <location>
        <begin position="175"/>
        <end position="264"/>
    </location>
</feature>
<dbReference type="Proteomes" id="UP001500190">
    <property type="component" value="Unassembled WGS sequence"/>
</dbReference>
<keyword evidence="1" id="KW-0808">Transferase</keyword>